<feature type="region of interest" description="Disordered" evidence="1">
    <location>
        <begin position="1"/>
        <end position="134"/>
    </location>
</feature>
<dbReference type="Proteomes" id="UP000001075">
    <property type="component" value="Unassembled WGS sequence"/>
</dbReference>
<dbReference type="AlphaFoldDB" id="G3IGB0"/>
<gene>
    <name evidence="2" type="ORF">I79_022793</name>
</gene>
<evidence type="ECO:0000256" key="1">
    <source>
        <dbReference type="SAM" id="MobiDB-lite"/>
    </source>
</evidence>
<proteinExistence type="predicted"/>
<dbReference type="GlyGen" id="G3IGB0">
    <property type="glycosylation" value="1 site"/>
</dbReference>
<accession>G3IGB0</accession>
<dbReference type="EMBL" id="JH002534">
    <property type="protein sequence ID" value="EGW12464.1"/>
    <property type="molecule type" value="Genomic_DNA"/>
</dbReference>
<name>G3IGB0_CRIGR</name>
<feature type="compositionally biased region" description="Low complexity" evidence="1">
    <location>
        <begin position="11"/>
        <end position="28"/>
    </location>
</feature>
<organism evidence="2 3">
    <name type="scientific">Cricetulus griseus</name>
    <name type="common">Chinese hamster</name>
    <name type="synonym">Cricetulus barabensis griseus</name>
    <dbReference type="NCBI Taxonomy" id="10029"/>
    <lineage>
        <taxon>Eukaryota</taxon>
        <taxon>Metazoa</taxon>
        <taxon>Chordata</taxon>
        <taxon>Craniata</taxon>
        <taxon>Vertebrata</taxon>
        <taxon>Euteleostomi</taxon>
        <taxon>Mammalia</taxon>
        <taxon>Eutheria</taxon>
        <taxon>Euarchontoglires</taxon>
        <taxon>Glires</taxon>
        <taxon>Rodentia</taxon>
        <taxon>Myomorpha</taxon>
        <taxon>Muroidea</taxon>
        <taxon>Cricetidae</taxon>
        <taxon>Cricetinae</taxon>
        <taxon>Cricetulus</taxon>
    </lineage>
</organism>
<dbReference type="InParanoid" id="G3IGB0"/>
<evidence type="ECO:0000313" key="3">
    <source>
        <dbReference type="Proteomes" id="UP000001075"/>
    </source>
</evidence>
<sequence length="134" mass="14086">MGTPKGTPKCPAETAPEAAATPAAPAAARPGSWSIVRAGPGSSDTEGDLRNAPYWPPEAPTGRPDQRGRGTQTPIPGEARLESGRGAEPPSLPRPGGVATERHRPTCTEREHRVTWPSAAREPGGDPTHRFLSW</sequence>
<protein>
    <submittedName>
        <fullName evidence="2">Uncharacterized protein</fullName>
    </submittedName>
</protein>
<feature type="compositionally biased region" description="Basic and acidic residues" evidence="1">
    <location>
        <begin position="100"/>
        <end position="114"/>
    </location>
</feature>
<reference evidence="3" key="1">
    <citation type="journal article" date="2011" name="Nat. Biotechnol.">
        <title>The genomic sequence of the Chinese hamster ovary (CHO)-K1 cell line.</title>
        <authorList>
            <person name="Xu X."/>
            <person name="Nagarajan H."/>
            <person name="Lewis N.E."/>
            <person name="Pan S."/>
            <person name="Cai Z."/>
            <person name="Liu X."/>
            <person name="Chen W."/>
            <person name="Xie M."/>
            <person name="Wang W."/>
            <person name="Hammond S."/>
            <person name="Andersen M.R."/>
            <person name="Neff N."/>
            <person name="Passarelli B."/>
            <person name="Koh W."/>
            <person name="Fan H.C."/>
            <person name="Wang J."/>
            <person name="Gui Y."/>
            <person name="Lee K.H."/>
            <person name="Betenbaugh M.J."/>
            <person name="Quake S.R."/>
            <person name="Famili I."/>
            <person name="Palsson B.O."/>
            <person name="Wang J."/>
        </authorList>
    </citation>
    <scope>NUCLEOTIDE SEQUENCE [LARGE SCALE GENOMIC DNA]</scope>
    <source>
        <strain evidence="3">CHO K1 cell line</strain>
    </source>
</reference>
<evidence type="ECO:0000313" key="2">
    <source>
        <dbReference type="EMBL" id="EGW12464.1"/>
    </source>
</evidence>
<feature type="compositionally biased region" description="Basic and acidic residues" evidence="1">
    <location>
        <begin position="123"/>
        <end position="134"/>
    </location>
</feature>